<comment type="caution">
    <text evidence="1">The sequence shown here is derived from an EMBL/GenBank/DDBJ whole genome shotgun (WGS) entry which is preliminary data.</text>
</comment>
<reference evidence="1 2" key="1">
    <citation type="submission" date="2023-01" db="EMBL/GenBank/DDBJ databases">
        <title>Analysis of 21 Apiospora genomes using comparative genomics revels a genus with tremendous synthesis potential of carbohydrate active enzymes and secondary metabolites.</title>
        <authorList>
            <person name="Sorensen T."/>
        </authorList>
    </citation>
    <scope>NUCLEOTIDE SEQUENCE [LARGE SCALE GENOMIC DNA]</scope>
    <source>
        <strain evidence="1 2">CBS 33761</strain>
    </source>
</reference>
<evidence type="ECO:0000313" key="2">
    <source>
        <dbReference type="Proteomes" id="UP001444661"/>
    </source>
</evidence>
<evidence type="ECO:0008006" key="3">
    <source>
        <dbReference type="Google" id="ProtNLM"/>
    </source>
</evidence>
<sequence length="337" mass="37783">MAELLGTVVAGAQAIDYCIQIYDVFRKIYHAAGNQKKYEATSLQLMDTLEQIQACPYLRTPLIIQCTKDVLEKLTDVHTNLSRPRKHEWAYSVVFVFKQKQYDQLFTHLEQKREIMALHIAQINTNALGRITASLSTIEDKIEHYSQQSSQRSEMESLNQIDSALSGESTGFGQGRAPDEWHLWASNVLELSRSCGRDKAYKSLEMPRSCLRSSPRCLPPKMLDDTMQQPVRVEAHSNPSEEIPDAQSESWLRGNIQRTDGPQVLGVDVCAGSTATDTEILRVTSDLRIRNNVHAGNGTQVIGQRVRAGAKARCFSGTFCNNEHRGYGTQIVGLLLE</sequence>
<dbReference type="EMBL" id="JAQQWK010000004">
    <property type="protein sequence ID" value="KAK8043409.1"/>
    <property type="molecule type" value="Genomic_DNA"/>
</dbReference>
<name>A0ABR1T9X9_9PEZI</name>
<evidence type="ECO:0000313" key="1">
    <source>
        <dbReference type="EMBL" id="KAK8043409.1"/>
    </source>
</evidence>
<gene>
    <name evidence="1" type="ORF">PG993_005839</name>
</gene>
<proteinExistence type="predicted"/>
<protein>
    <recommendedName>
        <fullName evidence="3">NACHT-NTPase and P-loop NTPases N-terminal domain-containing protein</fullName>
    </recommendedName>
</protein>
<keyword evidence="2" id="KW-1185">Reference proteome</keyword>
<organism evidence="1 2">
    <name type="scientific">Apiospora rasikravindrae</name>
    <dbReference type="NCBI Taxonomy" id="990691"/>
    <lineage>
        <taxon>Eukaryota</taxon>
        <taxon>Fungi</taxon>
        <taxon>Dikarya</taxon>
        <taxon>Ascomycota</taxon>
        <taxon>Pezizomycotina</taxon>
        <taxon>Sordariomycetes</taxon>
        <taxon>Xylariomycetidae</taxon>
        <taxon>Amphisphaeriales</taxon>
        <taxon>Apiosporaceae</taxon>
        <taxon>Apiospora</taxon>
    </lineage>
</organism>
<dbReference type="Proteomes" id="UP001444661">
    <property type="component" value="Unassembled WGS sequence"/>
</dbReference>
<accession>A0ABR1T9X9</accession>